<keyword evidence="3" id="KW-1185">Reference proteome</keyword>
<dbReference type="AlphaFoldDB" id="A0ABD3GKY9"/>
<reference evidence="2 3" key="1">
    <citation type="submission" date="2024-09" db="EMBL/GenBank/DDBJ databases">
        <title>Chromosome-scale assembly of Riccia sorocarpa.</title>
        <authorList>
            <person name="Paukszto L."/>
        </authorList>
    </citation>
    <scope>NUCLEOTIDE SEQUENCE [LARGE SCALE GENOMIC DNA]</scope>
    <source>
        <strain evidence="2">LP-2024</strain>
        <tissue evidence="2">Aerial parts of the thallus</tissue>
    </source>
</reference>
<evidence type="ECO:0000313" key="2">
    <source>
        <dbReference type="EMBL" id="KAL3679341.1"/>
    </source>
</evidence>
<feature type="compositionally biased region" description="Polar residues" evidence="1">
    <location>
        <begin position="45"/>
        <end position="55"/>
    </location>
</feature>
<sequence>MDRKGKIASVARIKGSQLYLDSVPASLHETSNLRSGENNVRRPGQCSNSQQNECSAATGPYGSRSTAYQDAKAVASAVSRSFNFPTVDDLPPIYEDLGADAILDVHNASIDLQESILALLFDSNAPTPIALPNGQVDYRDMSLGSLLRHAGREWRGGELGLRGLCSLSVVVS</sequence>
<proteinExistence type="predicted"/>
<name>A0ABD3GKY9_9MARC</name>
<evidence type="ECO:0000313" key="3">
    <source>
        <dbReference type="Proteomes" id="UP001633002"/>
    </source>
</evidence>
<protein>
    <submittedName>
        <fullName evidence="2">Uncharacterized protein</fullName>
    </submittedName>
</protein>
<comment type="caution">
    <text evidence="2">The sequence shown here is derived from an EMBL/GenBank/DDBJ whole genome shotgun (WGS) entry which is preliminary data.</text>
</comment>
<evidence type="ECO:0000256" key="1">
    <source>
        <dbReference type="SAM" id="MobiDB-lite"/>
    </source>
</evidence>
<dbReference type="Proteomes" id="UP001633002">
    <property type="component" value="Unassembled WGS sequence"/>
</dbReference>
<gene>
    <name evidence="2" type="ORF">R1sor_022297</name>
</gene>
<feature type="region of interest" description="Disordered" evidence="1">
    <location>
        <begin position="30"/>
        <end position="62"/>
    </location>
</feature>
<accession>A0ABD3GKY9</accession>
<organism evidence="2 3">
    <name type="scientific">Riccia sorocarpa</name>
    <dbReference type="NCBI Taxonomy" id="122646"/>
    <lineage>
        <taxon>Eukaryota</taxon>
        <taxon>Viridiplantae</taxon>
        <taxon>Streptophyta</taxon>
        <taxon>Embryophyta</taxon>
        <taxon>Marchantiophyta</taxon>
        <taxon>Marchantiopsida</taxon>
        <taxon>Marchantiidae</taxon>
        <taxon>Marchantiales</taxon>
        <taxon>Ricciaceae</taxon>
        <taxon>Riccia</taxon>
    </lineage>
</organism>
<dbReference type="EMBL" id="JBJQOH010000007">
    <property type="protein sequence ID" value="KAL3679341.1"/>
    <property type="molecule type" value="Genomic_DNA"/>
</dbReference>